<organism evidence="2">
    <name type="scientific">Paramoeba aestuarina</name>
    <dbReference type="NCBI Taxonomy" id="180227"/>
    <lineage>
        <taxon>Eukaryota</taxon>
        <taxon>Amoebozoa</taxon>
        <taxon>Discosea</taxon>
        <taxon>Flabellinia</taxon>
        <taxon>Dactylopodida</taxon>
        <taxon>Paramoebidae</taxon>
        <taxon>Paramoeba</taxon>
    </lineage>
</organism>
<keyword evidence="1" id="KW-0472">Membrane</keyword>
<proteinExistence type="predicted"/>
<sequence>MGKGDKEEKVEDFHGQAAFEAATAVIRLLVIAYAFNAVVYGLGIFLFLGQWFSNPTFSLGTAFTLFRTVKTPIVYGYIALQLKQTNEQFRLILSGKRIDQEAVVKGLRSLTNGLQKIKMPLFIGGVMHLVQYWGELFGH</sequence>
<dbReference type="EMBL" id="HBKR01013133">
    <property type="protein sequence ID" value="CAE2299772.1"/>
    <property type="molecule type" value="Transcribed_RNA"/>
</dbReference>
<accession>A0A7S4NPS6</accession>
<feature type="transmembrane region" description="Helical" evidence="1">
    <location>
        <begin position="24"/>
        <end position="48"/>
    </location>
</feature>
<protein>
    <submittedName>
        <fullName evidence="2">Uncharacterized protein</fullName>
    </submittedName>
</protein>
<reference evidence="2" key="1">
    <citation type="submission" date="2021-01" db="EMBL/GenBank/DDBJ databases">
        <authorList>
            <person name="Corre E."/>
            <person name="Pelletier E."/>
            <person name="Niang G."/>
            <person name="Scheremetjew M."/>
            <person name="Finn R."/>
            <person name="Kale V."/>
            <person name="Holt S."/>
            <person name="Cochrane G."/>
            <person name="Meng A."/>
            <person name="Brown T."/>
            <person name="Cohen L."/>
        </authorList>
    </citation>
    <scope>NUCLEOTIDE SEQUENCE</scope>
    <source>
        <strain evidence="2">SoJaBio B1-5/56/2</strain>
    </source>
</reference>
<evidence type="ECO:0000256" key="1">
    <source>
        <dbReference type="SAM" id="Phobius"/>
    </source>
</evidence>
<keyword evidence="1" id="KW-1133">Transmembrane helix</keyword>
<dbReference type="AlphaFoldDB" id="A0A7S4NPS6"/>
<name>A0A7S4NPS6_9EUKA</name>
<evidence type="ECO:0000313" key="2">
    <source>
        <dbReference type="EMBL" id="CAE2299772.1"/>
    </source>
</evidence>
<gene>
    <name evidence="2" type="ORF">NAES01612_LOCUS8704</name>
</gene>
<keyword evidence="1" id="KW-0812">Transmembrane</keyword>